<keyword evidence="5" id="KW-1185">Reference proteome</keyword>
<dbReference type="Gene3D" id="3.30.70.1020">
    <property type="entry name" value="Trehalose-6-phosphate phosphatase related protein, domain 2"/>
    <property type="match status" value="1"/>
</dbReference>
<evidence type="ECO:0000256" key="1">
    <source>
        <dbReference type="ARBA" id="ARBA00022801"/>
    </source>
</evidence>
<evidence type="ECO:0000256" key="3">
    <source>
        <dbReference type="SAM" id="MobiDB-lite"/>
    </source>
</evidence>
<proteinExistence type="inferred from homology"/>
<dbReference type="Proteomes" id="UP000244892">
    <property type="component" value="Chromosome"/>
</dbReference>
<keyword evidence="1 2" id="KW-0378">Hydrolase</keyword>
<dbReference type="InterPro" id="IPR023214">
    <property type="entry name" value="HAD_sf"/>
</dbReference>
<comment type="catalytic activity">
    <reaction evidence="2">
        <text>alpha,alpha-trehalose 6-phosphate + H2O = alpha,alpha-trehalose + phosphate</text>
        <dbReference type="Rhea" id="RHEA:23420"/>
        <dbReference type="ChEBI" id="CHEBI:15377"/>
        <dbReference type="ChEBI" id="CHEBI:16551"/>
        <dbReference type="ChEBI" id="CHEBI:43474"/>
        <dbReference type="ChEBI" id="CHEBI:58429"/>
        <dbReference type="EC" id="3.1.3.12"/>
    </reaction>
</comment>
<name>A0A2U8FNY6_9BURK</name>
<accession>A0A2U8FNY6</accession>
<protein>
    <recommendedName>
        <fullName evidence="2">Trehalose 6-phosphate phosphatase</fullName>
        <ecNumber evidence="2">3.1.3.12</ecNumber>
    </recommendedName>
</protein>
<evidence type="ECO:0000313" key="5">
    <source>
        <dbReference type="Proteomes" id="UP000244892"/>
    </source>
</evidence>
<keyword evidence="2" id="KW-0460">Magnesium</keyword>
<organism evidence="4 5">
    <name type="scientific">Aquabacterium olei</name>
    <dbReference type="NCBI Taxonomy" id="1296669"/>
    <lineage>
        <taxon>Bacteria</taxon>
        <taxon>Pseudomonadati</taxon>
        <taxon>Pseudomonadota</taxon>
        <taxon>Betaproteobacteria</taxon>
        <taxon>Burkholderiales</taxon>
        <taxon>Aquabacterium</taxon>
    </lineage>
</organism>
<dbReference type="GO" id="GO:0046872">
    <property type="term" value="F:metal ion binding"/>
    <property type="evidence" value="ECO:0007669"/>
    <property type="project" value="UniProtKB-KW"/>
</dbReference>
<dbReference type="EC" id="3.1.3.12" evidence="2"/>
<dbReference type="InterPro" id="IPR044651">
    <property type="entry name" value="OTSB-like"/>
</dbReference>
<dbReference type="InterPro" id="IPR003337">
    <property type="entry name" value="Trehalose_PPase"/>
</dbReference>
<dbReference type="PANTHER" id="PTHR43768">
    <property type="entry name" value="TREHALOSE 6-PHOSPHATE PHOSPHATASE"/>
    <property type="match status" value="1"/>
</dbReference>
<evidence type="ECO:0000313" key="4">
    <source>
        <dbReference type="EMBL" id="AWI52657.1"/>
    </source>
</evidence>
<dbReference type="UniPathway" id="UPA00299"/>
<dbReference type="GO" id="GO:0005992">
    <property type="term" value="P:trehalose biosynthetic process"/>
    <property type="evidence" value="ECO:0007669"/>
    <property type="project" value="UniProtKB-UniPathway"/>
</dbReference>
<dbReference type="SUPFAM" id="SSF56784">
    <property type="entry name" value="HAD-like"/>
    <property type="match status" value="1"/>
</dbReference>
<dbReference type="Gene3D" id="3.40.50.1000">
    <property type="entry name" value="HAD superfamily/HAD-like"/>
    <property type="match status" value="1"/>
</dbReference>
<dbReference type="GO" id="GO:0004805">
    <property type="term" value="F:trehalose-phosphatase activity"/>
    <property type="evidence" value="ECO:0007669"/>
    <property type="project" value="UniProtKB-EC"/>
</dbReference>
<dbReference type="Pfam" id="PF02358">
    <property type="entry name" value="Trehalose_PPase"/>
    <property type="match status" value="1"/>
</dbReference>
<dbReference type="EMBL" id="CP029210">
    <property type="protein sequence ID" value="AWI52657.1"/>
    <property type="molecule type" value="Genomic_DNA"/>
</dbReference>
<sequence length="327" mass="36573">MRRTSGNEPACRTASCRYPASWHPKACSVRPGVRGRRPTEGRRRRPSEASVRTRSDTMAPWLLDPRHRAMLDDWLGPSTLFAFDFDGTLAPIVDDPAEARMSPATWTQLDRLARLAPVAVVSGRAREDLTARVPPAVGYLIGNHGNEGLPGGDADTRERRHICAFWESRLREDASLWRAAQGAQIENKGLTLSLHYRHCENPAWGRSLLLARATRLVPVPRIIRGHAVFNLLPPGTVTKREALEALMRHTRCERLVVFGDDVTDELAFRDAPDNWLTVRVGASMDTAARYHLESVEEMGWLVGHAVGCCHHAAQDEPEPQQGQQQRR</sequence>
<comment type="function">
    <text evidence="2">Removes the phosphate from trehalose 6-phosphate to produce free trehalose.</text>
</comment>
<dbReference type="InterPro" id="IPR036412">
    <property type="entry name" value="HAD-like_sf"/>
</dbReference>
<dbReference type="PANTHER" id="PTHR43768:SF3">
    <property type="entry name" value="TREHALOSE 6-PHOSPHATE PHOSPHATASE"/>
    <property type="match status" value="1"/>
</dbReference>
<evidence type="ECO:0000256" key="2">
    <source>
        <dbReference type="RuleBase" id="RU361117"/>
    </source>
</evidence>
<dbReference type="KEGG" id="aon:DEH84_03920"/>
<comment type="similarity">
    <text evidence="2">Belongs to the trehalose phosphatase family.</text>
</comment>
<comment type="pathway">
    <text evidence="2">Glycan biosynthesis; trehalose biosynthesis.</text>
</comment>
<dbReference type="AlphaFoldDB" id="A0A2U8FNY6"/>
<dbReference type="NCBIfam" id="TIGR00685">
    <property type="entry name" value="T6PP"/>
    <property type="match status" value="1"/>
</dbReference>
<gene>
    <name evidence="4" type="primary">otsB</name>
    <name evidence="4" type="ORF">DEH84_03920</name>
</gene>
<keyword evidence="2" id="KW-0479">Metal-binding</keyword>
<feature type="region of interest" description="Disordered" evidence="3">
    <location>
        <begin position="27"/>
        <end position="54"/>
    </location>
</feature>
<comment type="cofactor">
    <cofactor evidence="2">
        <name>Mg(2+)</name>
        <dbReference type="ChEBI" id="CHEBI:18420"/>
    </cofactor>
</comment>
<reference evidence="4 5" key="1">
    <citation type="submission" date="2018-05" db="EMBL/GenBank/DDBJ databases">
        <title>complete genome sequence of Aquabacterium olei NBRC 110486.</title>
        <authorList>
            <person name="Tang B."/>
            <person name="Chang J."/>
            <person name="Zhang L."/>
            <person name="Yang H."/>
        </authorList>
    </citation>
    <scope>NUCLEOTIDE SEQUENCE [LARGE SCALE GENOMIC DNA]</scope>
    <source>
        <strain evidence="4 5">NBRC 110486</strain>
    </source>
</reference>